<evidence type="ECO:0000256" key="6">
    <source>
        <dbReference type="ARBA" id="ARBA00022777"/>
    </source>
</evidence>
<protein>
    <recommendedName>
        <fullName evidence="9">Acetylglutamate kinase</fullName>
        <ecNumber evidence="9">2.7.2.8</ecNumber>
    </recommendedName>
    <alternativeName>
        <fullName evidence="9">N-acetyl-L-glutamate 5-phosphotransferase</fullName>
    </alternativeName>
    <alternativeName>
        <fullName evidence="9">NAG kinase</fullName>
        <shortName evidence="9">NAGK</shortName>
    </alternativeName>
</protein>
<evidence type="ECO:0000259" key="10">
    <source>
        <dbReference type="Pfam" id="PF00696"/>
    </source>
</evidence>
<dbReference type="PANTHER" id="PTHR23342">
    <property type="entry name" value="N-ACETYLGLUTAMATE SYNTHASE"/>
    <property type="match status" value="1"/>
</dbReference>
<dbReference type="InterPro" id="IPR004662">
    <property type="entry name" value="AcgluKinase_fam"/>
</dbReference>
<reference evidence="12" key="1">
    <citation type="journal article" date="2019" name="Int. J. Syst. Evol. Microbiol.">
        <title>The Global Catalogue of Microorganisms (GCM) 10K type strain sequencing project: providing services to taxonomists for standard genome sequencing and annotation.</title>
        <authorList>
            <consortium name="The Broad Institute Genomics Platform"/>
            <consortium name="The Broad Institute Genome Sequencing Center for Infectious Disease"/>
            <person name="Wu L."/>
            <person name="Ma J."/>
        </authorList>
    </citation>
    <scope>NUCLEOTIDE SEQUENCE [LARGE SCALE GENOMIC DNA]</scope>
    <source>
        <strain evidence="12">CGMCC 1.15111</strain>
    </source>
</reference>
<dbReference type="Proteomes" id="UP000658258">
    <property type="component" value="Unassembled WGS sequence"/>
</dbReference>
<keyword evidence="2 9" id="KW-0055">Arginine biosynthesis</keyword>
<dbReference type="PIRSF" id="PIRSF000728">
    <property type="entry name" value="NAGK"/>
    <property type="match status" value="1"/>
</dbReference>
<keyword evidence="4 9" id="KW-0808">Transferase</keyword>
<keyword evidence="7 9" id="KW-0067">ATP-binding</keyword>
<dbReference type="InterPro" id="IPR001048">
    <property type="entry name" value="Asp/Glu/Uridylate_kinase"/>
</dbReference>
<gene>
    <name evidence="9 11" type="primary">argB</name>
    <name evidence="11" type="ORF">GCM10011340_09430</name>
</gene>
<evidence type="ECO:0000256" key="9">
    <source>
        <dbReference type="HAMAP-Rule" id="MF_00082"/>
    </source>
</evidence>
<comment type="function">
    <text evidence="9">Catalyzes the ATP-dependent phosphorylation of N-acetyl-L-glutamate.</text>
</comment>
<comment type="similarity">
    <text evidence="9">Belongs to the acetylglutamate kinase family. ArgB subfamily.</text>
</comment>
<keyword evidence="3 9" id="KW-0028">Amino-acid biosynthesis</keyword>
<comment type="caution">
    <text evidence="11">The sequence shown here is derived from an EMBL/GenBank/DDBJ whole genome shotgun (WGS) entry which is preliminary data.</text>
</comment>
<dbReference type="CDD" id="cd04238">
    <property type="entry name" value="AAK_NAGK-like"/>
    <property type="match status" value="1"/>
</dbReference>
<evidence type="ECO:0000256" key="1">
    <source>
        <dbReference type="ARBA" id="ARBA00004828"/>
    </source>
</evidence>
<dbReference type="NCBIfam" id="TIGR00761">
    <property type="entry name" value="argB"/>
    <property type="match status" value="1"/>
</dbReference>
<feature type="domain" description="Aspartate/glutamate/uridylate kinase" evidence="10">
    <location>
        <begin position="9"/>
        <end position="248"/>
    </location>
</feature>
<feature type="site" description="Transition state stabilizer" evidence="9">
    <location>
        <position position="14"/>
    </location>
</feature>
<evidence type="ECO:0000256" key="8">
    <source>
        <dbReference type="ARBA" id="ARBA00048141"/>
    </source>
</evidence>
<name>A0ABQ3I1Y4_9BACT</name>
<feature type="site" description="Transition state stabilizer" evidence="9">
    <location>
        <position position="230"/>
    </location>
</feature>
<feature type="binding site" evidence="9">
    <location>
        <begin position="46"/>
        <end position="47"/>
    </location>
    <ligand>
        <name>substrate</name>
    </ligand>
</feature>
<evidence type="ECO:0000256" key="5">
    <source>
        <dbReference type="ARBA" id="ARBA00022741"/>
    </source>
</evidence>
<dbReference type="GO" id="GO:0016301">
    <property type="term" value="F:kinase activity"/>
    <property type="evidence" value="ECO:0007669"/>
    <property type="project" value="UniProtKB-KW"/>
</dbReference>
<feature type="binding site" evidence="9">
    <location>
        <position position="68"/>
    </location>
    <ligand>
        <name>substrate</name>
    </ligand>
</feature>
<evidence type="ECO:0000256" key="7">
    <source>
        <dbReference type="ARBA" id="ARBA00022840"/>
    </source>
</evidence>
<dbReference type="PANTHER" id="PTHR23342:SF0">
    <property type="entry name" value="N-ACETYLGLUTAMATE SYNTHASE, MITOCHONDRIAL"/>
    <property type="match status" value="1"/>
</dbReference>
<proteinExistence type="inferred from homology"/>
<comment type="pathway">
    <text evidence="1 9">Amino-acid biosynthesis; L-arginine biosynthesis; N(2)-acetyl-L-ornithine from L-glutamate: step 2/4.</text>
</comment>
<dbReference type="Gene3D" id="3.40.1160.10">
    <property type="entry name" value="Acetylglutamate kinase-like"/>
    <property type="match status" value="1"/>
</dbReference>
<comment type="catalytic activity">
    <reaction evidence="8 9">
        <text>N-acetyl-L-glutamate + ATP = N-acetyl-L-glutamyl 5-phosphate + ADP</text>
        <dbReference type="Rhea" id="RHEA:14629"/>
        <dbReference type="ChEBI" id="CHEBI:30616"/>
        <dbReference type="ChEBI" id="CHEBI:44337"/>
        <dbReference type="ChEBI" id="CHEBI:57936"/>
        <dbReference type="ChEBI" id="CHEBI:456216"/>
        <dbReference type="EC" id="2.7.2.8"/>
    </reaction>
</comment>
<evidence type="ECO:0000313" key="12">
    <source>
        <dbReference type="Proteomes" id="UP000658258"/>
    </source>
</evidence>
<evidence type="ECO:0000256" key="4">
    <source>
        <dbReference type="ARBA" id="ARBA00022679"/>
    </source>
</evidence>
<dbReference type="InterPro" id="IPR036393">
    <property type="entry name" value="AceGlu_kinase-like_sf"/>
</dbReference>
<keyword evidence="9" id="KW-0963">Cytoplasm</keyword>
<evidence type="ECO:0000256" key="2">
    <source>
        <dbReference type="ARBA" id="ARBA00022571"/>
    </source>
</evidence>
<dbReference type="Pfam" id="PF00696">
    <property type="entry name" value="AA_kinase"/>
    <property type="match status" value="1"/>
</dbReference>
<evidence type="ECO:0000313" key="11">
    <source>
        <dbReference type="EMBL" id="GHE56606.1"/>
    </source>
</evidence>
<feature type="binding site" evidence="9">
    <location>
        <position position="165"/>
    </location>
    <ligand>
        <name>substrate</name>
    </ligand>
</feature>
<dbReference type="EC" id="2.7.2.8" evidence="9"/>
<dbReference type="InterPro" id="IPR037528">
    <property type="entry name" value="ArgB"/>
</dbReference>
<keyword evidence="12" id="KW-1185">Reference proteome</keyword>
<keyword evidence="6 9" id="KW-0418">Kinase</keyword>
<accession>A0ABQ3I1Y4</accession>
<dbReference type="SUPFAM" id="SSF53633">
    <property type="entry name" value="Carbamate kinase-like"/>
    <property type="match status" value="1"/>
</dbReference>
<keyword evidence="5 9" id="KW-0547">Nucleotide-binding</keyword>
<organism evidence="11 12">
    <name type="scientific">Roseivirga thermotolerans</name>
    <dbReference type="NCBI Taxonomy" id="1758176"/>
    <lineage>
        <taxon>Bacteria</taxon>
        <taxon>Pseudomonadati</taxon>
        <taxon>Bacteroidota</taxon>
        <taxon>Cytophagia</taxon>
        <taxon>Cytophagales</taxon>
        <taxon>Roseivirgaceae</taxon>
        <taxon>Roseivirga</taxon>
    </lineage>
</organism>
<dbReference type="EMBL" id="BNAG01000001">
    <property type="protein sequence ID" value="GHE56606.1"/>
    <property type="molecule type" value="Genomic_DNA"/>
</dbReference>
<dbReference type="HAMAP" id="MF_00082">
    <property type="entry name" value="ArgB"/>
    <property type="match status" value="1"/>
</dbReference>
<comment type="subcellular location">
    <subcellularLocation>
        <location evidence="9">Cytoplasm</location>
    </subcellularLocation>
</comment>
<evidence type="ECO:0000256" key="3">
    <source>
        <dbReference type="ARBA" id="ARBA00022605"/>
    </source>
</evidence>
<sequence>MTKRNKMNKLTIIKIGGNVIDDPKSLDQFLTDFAQRSEPAILVHGGGKIATQIGNKLGIEAKMVDGRRITDAETLDLVTMVYGGLTNKKIVAQLQSKGFNAIGLTGADGNVMLAKKRPVKQIDYGFVGDITADGVNIPLLQSLLNQGVNPVFCALTHDGEGHMLNTNADTIASVLAVAMSREFEVELVYCFEQPGVLSDFENKVVIPVLEPKNYQEYKDSGVINSGMIPKLDNAFDALNAGVKSVRIIQFSDLNKAETGTLIKL</sequence>